<comment type="subcellular location">
    <subcellularLocation>
        <location evidence="1">Cell membrane</location>
        <topology evidence="1">Multi-pass membrane protein</topology>
    </subcellularLocation>
</comment>
<evidence type="ECO:0000313" key="10">
    <source>
        <dbReference type="Proteomes" id="UP001181622"/>
    </source>
</evidence>
<keyword evidence="4" id="KW-1003">Cell membrane</keyword>
<keyword evidence="10" id="KW-1185">Reference proteome</keyword>
<evidence type="ECO:0000256" key="2">
    <source>
        <dbReference type="ARBA" id="ARBA00005658"/>
    </source>
</evidence>
<keyword evidence="5 8" id="KW-0812">Transmembrane</keyword>
<dbReference type="Proteomes" id="UP001181622">
    <property type="component" value="Unassembled WGS sequence"/>
</dbReference>
<accession>A0ABU1DG44</accession>
<comment type="similarity">
    <text evidence="2">Belongs to the BCCT transporter (TC 2.A.15) family.</text>
</comment>
<feature type="transmembrane region" description="Helical" evidence="8">
    <location>
        <begin position="266"/>
        <end position="286"/>
    </location>
</feature>
<dbReference type="InterPro" id="IPR018093">
    <property type="entry name" value="BCCT_CS"/>
</dbReference>
<feature type="transmembrane region" description="Helical" evidence="8">
    <location>
        <begin position="446"/>
        <end position="468"/>
    </location>
</feature>
<evidence type="ECO:0000256" key="7">
    <source>
        <dbReference type="ARBA" id="ARBA00023136"/>
    </source>
</evidence>
<comment type="caution">
    <text evidence="9">The sequence shown here is derived from an EMBL/GenBank/DDBJ whole genome shotgun (WGS) entry which is preliminary data.</text>
</comment>
<sequence length="529" mass="56413">MTDSNSSESSSVDPWVFGPAVAVSIAFVAWGAIWPDSLSAIAGSVLKMAIEDFGWSFVVSSAIFLIFALYLAFSRFGDIRLGLDDEQPEFSTTSWVCMMFSVGMGIGLMFWGVAEPISHFGAPPHGLAQPQTKEAALLAIKYSYFHWALHPWAIYAVTGLAIAYFTFRRGYPNLISSAFRPLIGDLADGPLGKAIDILALFATLFGTATSLGLGAQQINTGMNFLWSTGTSVGISLAIIIVMTVLFILSAVSGVGKGIQFLSNMNMVVAIFLLLFIAVVGPTVFIMNTFAESLGDYVRDIVGMSFRTAAFSDGKWLGSWTIFYWAWWVSWAPFVGVFIARISRGRTIREFVVGVLLAPSAVTFVWFAVMGGAALHSELYGAGGLVEAVKQDSAIALFSLLEQYPGAIVSCVVAMFLVAVFFISGADAGSVVMGMLSARGTLEPAKWVVVLWGVLAGASASILLMMGGLNALQTASIIVAAPFLLVMAGLCVSLYHALLDDLEEHTNYGAPNSQSAIAAHSRPADQHLTA</sequence>
<dbReference type="EMBL" id="JADBEO010000019">
    <property type="protein sequence ID" value="MDR4307094.1"/>
    <property type="molecule type" value="Genomic_DNA"/>
</dbReference>
<organism evidence="9 10">
    <name type="scientific">Chelatococcus sambhunathii</name>
    <dbReference type="NCBI Taxonomy" id="363953"/>
    <lineage>
        <taxon>Bacteria</taxon>
        <taxon>Pseudomonadati</taxon>
        <taxon>Pseudomonadota</taxon>
        <taxon>Alphaproteobacteria</taxon>
        <taxon>Hyphomicrobiales</taxon>
        <taxon>Chelatococcaceae</taxon>
        <taxon>Chelatococcus</taxon>
    </lineage>
</organism>
<dbReference type="RefSeq" id="WP_309391588.1">
    <property type="nucleotide sequence ID" value="NZ_JADBEO010000019.1"/>
</dbReference>
<protein>
    <submittedName>
        <fullName evidence="9">BCCT family transporter</fullName>
    </submittedName>
</protein>
<proteinExistence type="inferred from homology"/>
<gene>
    <name evidence="9" type="ORF">IHQ68_10730</name>
</gene>
<feature type="transmembrane region" description="Helical" evidence="8">
    <location>
        <begin position="351"/>
        <end position="374"/>
    </location>
</feature>
<keyword evidence="6 8" id="KW-1133">Transmembrane helix</keyword>
<evidence type="ECO:0000256" key="5">
    <source>
        <dbReference type="ARBA" id="ARBA00022692"/>
    </source>
</evidence>
<feature type="transmembrane region" description="Helical" evidence="8">
    <location>
        <begin position="321"/>
        <end position="339"/>
    </location>
</feature>
<feature type="transmembrane region" description="Helical" evidence="8">
    <location>
        <begin position="406"/>
        <end position="425"/>
    </location>
</feature>
<keyword evidence="7 8" id="KW-0472">Membrane</keyword>
<feature type="transmembrane region" description="Helical" evidence="8">
    <location>
        <begin position="147"/>
        <end position="167"/>
    </location>
</feature>
<keyword evidence="3" id="KW-0813">Transport</keyword>
<reference evidence="9" key="1">
    <citation type="submission" date="2020-10" db="EMBL/GenBank/DDBJ databases">
        <authorList>
            <person name="Abbas A."/>
            <person name="Razzaq R."/>
            <person name="Waqas M."/>
            <person name="Abbas N."/>
            <person name="Nielsen T.K."/>
            <person name="Hansen L.H."/>
            <person name="Hussain S."/>
            <person name="Shahid M."/>
        </authorList>
    </citation>
    <scope>NUCLEOTIDE SEQUENCE</scope>
    <source>
        <strain evidence="9">S14</strain>
    </source>
</reference>
<evidence type="ECO:0000256" key="4">
    <source>
        <dbReference type="ARBA" id="ARBA00022475"/>
    </source>
</evidence>
<feature type="transmembrane region" description="Helical" evidence="8">
    <location>
        <begin position="474"/>
        <end position="497"/>
    </location>
</feature>
<evidence type="ECO:0000313" key="9">
    <source>
        <dbReference type="EMBL" id="MDR4307094.1"/>
    </source>
</evidence>
<feature type="transmembrane region" description="Helical" evidence="8">
    <location>
        <begin position="230"/>
        <end position="254"/>
    </location>
</feature>
<name>A0ABU1DG44_9HYPH</name>
<dbReference type="NCBIfam" id="TIGR00842">
    <property type="entry name" value="bcct"/>
    <property type="match status" value="1"/>
</dbReference>
<dbReference type="PANTHER" id="PTHR30047">
    <property type="entry name" value="HIGH-AFFINITY CHOLINE TRANSPORT PROTEIN-RELATED"/>
    <property type="match status" value="1"/>
</dbReference>
<evidence type="ECO:0000256" key="6">
    <source>
        <dbReference type="ARBA" id="ARBA00022989"/>
    </source>
</evidence>
<dbReference type="Pfam" id="PF02028">
    <property type="entry name" value="BCCT"/>
    <property type="match status" value="1"/>
</dbReference>
<evidence type="ECO:0000256" key="1">
    <source>
        <dbReference type="ARBA" id="ARBA00004651"/>
    </source>
</evidence>
<dbReference type="InterPro" id="IPR000060">
    <property type="entry name" value="BCCT_transptr"/>
</dbReference>
<feature type="transmembrane region" description="Helical" evidence="8">
    <location>
        <begin position="12"/>
        <end position="33"/>
    </location>
</feature>
<evidence type="ECO:0000256" key="3">
    <source>
        <dbReference type="ARBA" id="ARBA00022448"/>
    </source>
</evidence>
<dbReference type="PROSITE" id="PS01303">
    <property type="entry name" value="BCCT"/>
    <property type="match status" value="1"/>
</dbReference>
<evidence type="ECO:0000256" key="8">
    <source>
        <dbReference type="SAM" id="Phobius"/>
    </source>
</evidence>
<dbReference type="PANTHER" id="PTHR30047:SF7">
    <property type="entry name" value="HIGH-AFFINITY CHOLINE TRANSPORT PROTEIN"/>
    <property type="match status" value="1"/>
</dbReference>
<feature type="transmembrane region" description="Helical" evidence="8">
    <location>
        <begin position="94"/>
        <end position="114"/>
    </location>
</feature>
<feature type="transmembrane region" description="Helical" evidence="8">
    <location>
        <begin position="53"/>
        <end position="73"/>
    </location>
</feature>